<gene>
    <name evidence="5" type="ORF">Tco_0988334</name>
</gene>
<feature type="coiled-coil region" evidence="2">
    <location>
        <begin position="72"/>
        <end position="99"/>
    </location>
</feature>
<evidence type="ECO:0000313" key="5">
    <source>
        <dbReference type="EMBL" id="GJT53280.1"/>
    </source>
</evidence>
<dbReference type="SUPFAM" id="SSF57756">
    <property type="entry name" value="Retrovirus zinc finger-like domains"/>
    <property type="match status" value="1"/>
</dbReference>
<dbReference type="PROSITE" id="PS50158">
    <property type="entry name" value="ZF_CCHC"/>
    <property type="match status" value="1"/>
</dbReference>
<sequence length="463" mass="53087">MFWEFRKFTSHDGESMESYYSRFYKLMNELTRNNLQVTTMQVNVQFLQQLQPEWSRFVTVVKQSKEIDTISYHKLFDILKQYQKEVNDIRAERIAKSANPLALLAAAQPYSDNYYQAPKPQRTNATSSSTRPSSSTRHKGKEIAKPVTPQSESVSDEDSDPEQAQRDKEMQKNLALLAKYFKKLYKPTNNNLRTSSNSRNKTEDTPPRYNNDNQSGQFGNQRKMTVARARETVGSQVVQQNGIQCFNCKGFGHYAKECRKPKRVKDYTYHKEKMMMCKQAEQGVPLQAEQADWLEDTDEEIDEQELEAHYSFMAKIQEVLPEESSSTDQPLEQVQNHDENNVFANERRHSEQPESINDTYVLEKDDSNVTPDSSNICNNDNQVDQNAAECVDERAALANLIACVDERDALANLIANLTLDTEENKTILKQLKKANASLTQELEKCKTNLNETIVLWGGLLVSG</sequence>
<evidence type="ECO:0000256" key="2">
    <source>
        <dbReference type="SAM" id="Coils"/>
    </source>
</evidence>
<feature type="region of interest" description="Disordered" evidence="3">
    <location>
        <begin position="113"/>
        <end position="168"/>
    </location>
</feature>
<evidence type="ECO:0000256" key="3">
    <source>
        <dbReference type="SAM" id="MobiDB-lite"/>
    </source>
</evidence>
<dbReference type="SMART" id="SM00343">
    <property type="entry name" value="ZnF_C2HC"/>
    <property type="match status" value="1"/>
</dbReference>
<protein>
    <submittedName>
        <fullName evidence="5">Retrovirus-related pol polyprotein from transposon TNT 1-94</fullName>
    </submittedName>
</protein>
<evidence type="ECO:0000259" key="4">
    <source>
        <dbReference type="PROSITE" id="PS50158"/>
    </source>
</evidence>
<keyword evidence="1" id="KW-0863">Zinc-finger</keyword>
<reference evidence="5" key="2">
    <citation type="submission" date="2022-01" db="EMBL/GenBank/DDBJ databases">
        <authorList>
            <person name="Yamashiro T."/>
            <person name="Shiraishi A."/>
            <person name="Satake H."/>
            <person name="Nakayama K."/>
        </authorList>
    </citation>
    <scope>NUCLEOTIDE SEQUENCE</scope>
</reference>
<evidence type="ECO:0000313" key="6">
    <source>
        <dbReference type="Proteomes" id="UP001151760"/>
    </source>
</evidence>
<organism evidence="5 6">
    <name type="scientific">Tanacetum coccineum</name>
    <dbReference type="NCBI Taxonomy" id="301880"/>
    <lineage>
        <taxon>Eukaryota</taxon>
        <taxon>Viridiplantae</taxon>
        <taxon>Streptophyta</taxon>
        <taxon>Embryophyta</taxon>
        <taxon>Tracheophyta</taxon>
        <taxon>Spermatophyta</taxon>
        <taxon>Magnoliopsida</taxon>
        <taxon>eudicotyledons</taxon>
        <taxon>Gunneridae</taxon>
        <taxon>Pentapetalae</taxon>
        <taxon>asterids</taxon>
        <taxon>campanulids</taxon>
        <taxon>Asterales</taxon>
        <taxon>Asteraceae</taxon>
        <taxon>Asteroideae</taxon>
        <taxon>Anthemideae</taxon>
        <taxon>Anthemidinae</taxon>
        <taxon>Tanacetum</taxon>
    </lineage>
</organism>
<keyword evidence="6" id="KW-1185">Reference proteome</keyword>
<feature type="region of interest" description="Disordered" evidence="3">
    <location>
        <begin position="187"/>
        <end position="220"/>
    </location>
</feature>
<dbReference type="Gene3D" id="4.10.60.10">
    <property type="entry name" value="Zinc finger, CCHC-type"/>
    <property type="match status" value="1"/>
</dbReference>
<dbReference type="Pfam" id="PF00098">
    <property type="entry name" value="zf-CCHC"/>
    <property type="match status" value="1"/>
</dbReference>
<feature type="compositionally biased region" description="Polar residues" evidence="3">
    <location>
        <begin position="208"/>
        <end position="220"/>
    </location>
</feature>
<dbReference type="Proteomes" id="UP001151760">
    <property type="component" value="Unassembled WGS sequence"/>
</dbReference>
<feature type="compositionally biased region" description="Low complexity" evidence="3">
    <location>
        <begin position="187"/>
        <end position="199"/>
    </location>
</feature>
<keyword evidence="2" id="KW-0175">Coiled coil</keyword>
<feature type="domain" description="CCHC-type" evidence="4">
    <location>
        <begin position="245"/>
        <end position="260"/>
    </location>
</feature>
<feature type="compositionally biased region" description="Low complexity" evidence="3">
    <location>
        <begin position="122"/>
        <end position="135"/>
    </location>
</feature>
<keyword evidence="1" id="KW-0479">Metal-binding</keyword>
<comment type="caution">
    <text evidence="5">The sequence shown here is derived from an EMBL/GenBank/DDBJ whole genome shotgun (WGS) entry which is preliminary data.</text>
</comment>
<dbReference type="EMBL" id="BQNB010016573">
    <property type="protein sequence ID" value="GJT53280.1"/>
    <property type="molecule type" value="Genomic_DNA"/>
</dbReference>
<accession>A0ABQ5ERL0</accession>
<keyword evidence="1" id="KW-0862">Zinc</keyword>
<dbReference type="InterPro" id="IPR001878">
    <property type="entry name" value="Znf_CCHC"/>
</dbReference>
<reference evidence="5" key="1">
    <citation type="journal article" date="2022" name="Int. J. Mol. Sci.">
        <title>Draft Genome of Tanacetum Coccineum: Genomic Comparison of Closely Related Tanacetum-Family Plants.</title>
        <authorList>
            <person name="Yamashiro T."/>
            <person name="Shiraishi A."/>
            <person name="Nakayama K."/>
            <person name="Satake H."/>
        </authorList>
    </citation>
    <scope>NUCLEOTIDE SEQUENCE</scope>
</reference>
<evidence type="ECO:0000256" key="1">
    <source>
        <dbReference type="PROSITE-ProRule" id="PRU00047"/>
    </source>
</evidence>
<dbReference type="InterPro" id="IPR036875">
    <property type="entry name" value="Znf_CCHC_sf"/>
</dbReference>
<name>A0ABQ5ERL0_9ASTR</name>
<proteinExistence type="predicted"/>